<dbReference type="EMBL" id="BOOY01000032">
    <property type="protein sequence ID" value="GIJ05335.1"/>
    <property type="molecule type" value="Genomic_DNA"/>
</dbReference>
<reference evidence="2" key="1">
    <citation type="submission" date="2021-01" db="EMBL/GenBank/DDBJ databases">
        <title>Whole genome shotgun sequence of Spirilliplanes yamanashiensis NBRC 15828.</title>
        <authorList>
            <person name="Komaki H."/>
            <person name="Tamura T."/>
        </authorList>
    </citation>
    <scope>NUCLEOTIDE SEQUENCE</scope>
    <source>
        <strain evidence="2">NBRC 15828</strain>
    </source>
</reference>
<dbReference type="AlphaFoldDB" id="A0A8J3YCP9"/>
<organism evidence="2 3">
    <name type="scientific">Spirilliplanes yamanashiensis</name>
    <dbReference type="NCBI Taxonomy" id="42233"/>
    <lineage>
        <taxon>Bacteria</taxon>
        <taxon>Bacillati</taxon>
        <taxon>Actinomycetota</taxon>
        <taxon>Actinomycetes</taxon>
        <taxon>Micromonosporales</taxon>
        <taxon>Micromonosporaceae</taxon>
        <taxon>Spirilliplanes</taxon>
    </lineage>
</organism>
<dbReference type="InterPro" id="IPR029058">
    <property type="entry name" value="AB_hydrolase_fold"/>
</dbReference>
<dbReference type="SUPFAM" id="SSF53474">
    <property type="entry name" value="alpha/beta-Hydrolases"/>
    <property type="match status" value="1"/>
</dbReference>
<evidence type="ECO:0000313" key="3">
    <source>
        <dbReference type="Proteomes" id="UP000652013"/>
    </source>
</evidence>
<evidence type="ECO:0008006" key="4">
    <source>
        <dbReference type="Google" id="ProtNLM"/>
    </source>
</evidence>
<proteinExistence type="predicted"/>
<evidence type="ECO:0000256" key="1">
    <source>
        <dbReference type="SAM" id="MobiDB-lite"/>
    </source>
</evidence>
<sequence>MTGLLLVHGRSQELPRRLRADKAQVDAHVAAMTRSWLAGLARGAVLAGHPAVPASAVELPFYGDLLADLVDAHEAAGGRRPDLESLAAPGRAPAARTDAGTRTAERVDAATDALVLEAAGTLGFARPEGFGDLLGNGVVRRALQFLADKTSTPQWIIERFLRDVAYYLTVPAIRGPVLAAVRRGVDTLLARGHADVVVLGHSLGSVVAYDLCRSLDVPVRALVTVGSPLGLPAVRRNLPGVSDPPALPGLAPPAGWSGPAWINGYDDRDVVALVHPLAPLFAGGRAGIRDERTVNPSGPHAIEDYLADPDIAGPVAAALK</sequence>
<name>A0A8J3YCP9_9ACTN</name>
<keyword evidence="3" id="KW-1185">Reference proteome</keyword>
<dbReference type="Proteomes" id="UP000652013">
    <property type="component" value="Unassembled WGS sequence"/>
</dbReference>
<accession>A0A8J3YCP9</accession>
<protein>
    <recommendedName>
        <fullName evidence="4">Alpha/beta hydrolase</fullName>
    </recommendedName>
</protein>
<feature type="region of interest" description="Disordered" evidence="1">
    <location>
        <begin position="80"/>
        <end position="103"/>
    </location>
</feature>
<comment type="caution">
    <text evidence="2">The sequence shown here is derived from an EMBL/GenBank/DDBJ whole genome shotgun (WGS) entry which is preliminary data.</text>
</comment>
<gene>
    <name evidence="2" type="ORF">Sya03_46870</name>
</gene>
<dbReference type="RefSeq" id="WP_203940532.1">
    <property type="nucleotide sequence ID" value="NZ_BAAAGJ010000011.1"/>
</dbReference>
<dbReference type="Gene3D" id="3.40.50.1820">
    <property type="entry name" value="alpha/beta hydrolase"/>
    <property type="match status" value="1"/>
</dbReference>
<evidence type="ECO:0000313" key="2">
    <source>
        <dbReference type="EMBL" id="GIJ05335.1"/>
    </source>
</evidence>